<feature type="compositionally biased region" description="Basic and acidic residues" evidence="1">
    <location>
        <begin position="1"/>
        <end position="10"/>
    </location>
</feature>
<dbReference type="Proteomes" id="UP001596083">
    <property type="component" value="Unassembled WGS sequence"/>
</dbReference>
<dbReference type="EC" id="2.3.1.-" evidence="2"/>
<proteinExistence type="predicted"/>
<reference evidence="3" key="1">
    <citation type="journal article" date="2019" name="Int. J. Syst. Evol. Microbiol.">
        <title>The Global Catalogue of Microorganisms (GCM) 10K type strain sequencing project: providing services to taxonomists for standard genome sequencing and annotation.</title>
        <authorList>
            <consortium name="The Broad Institute Genomics Platform"/>
            <consortium name="The Broad Institute Genome Sequencing Center for Infectious Disease"/>
            <person name="Wu L."/>
            <person name="Ma J."/>
        </authorList>
    </citation>
    <scope>NUCLEOTIDE SEQUENCE [LARGE SCALE GENOMIC DNA]</scope>
    <source>
        <strain evidence="3">CGMCC 4.7304</strain>
    </source>
</reference>
<evidence type="ECO:0000313" key="2">
    <source>
        <dbReference type="EMBL" id="MFC5721630.1"/>
    </source>
</evidence>
<dbReference type="Gene3D" id="3.40.630.30">
    <property type="match status" value="1"/>
</dbReference>
<evidence type="ECO:0000256" key="1">
    <source>
        <dbReference type="SAM" id="MobiDB-lite"/>
    </source>
</evidence>
<dbReference type="EMBL" id="JBHSPB010000008">
    <property type="protein sequence ID" value="MFC5721630.1"/>
    <property type="molecule type" value="Genomic_DNA"/>
</dbReference>
<evidence type="ECO:0000313" key="3">
    <source>
        <dbReference type="Proteomes" id="UP001596083"/>
    </source>
</evidence>
<dbReference type="InterPro" id="IPR007434">
    <property type="entry name" value="FemAB-like"/>
</dbReference>
<name>A0ABW0Z4Y1_9ACTN</name>
<sequence length="427" mass="47474">MHSTDHDFGHDALSGLTTRVHPDPSGIPRDWWESLAHPSAYLAYDWLRARSGTLHAAPRFVGVAGADGEALVGVPAFVTDRSSHPGYDPVRFLAMDDLPDEDIAAEPGGTAALTRLRERLRAMDTRKAVVIGSPGRMGGVSFAKSLSPQARRQVLDAAAAEVERQAEEALADMVCWVYFVEGADETVDTVLRERGYTAVSVGADCRLPVEWRSFEEYLSNFPAKRRRGILHEMRALTGAGVTVERHGPEVLGPELAALELQWRQKYGRHAELDATIADYRELREHVGDALTVFVARRHGRALGFMTFIQDGPVWWGRFPGFDYTAESGLYLYFNLLFYRPLQAAIDEGISSISYSMGSYETKCSRGCSARHLLAYVRAPGDPALAADLDVVDRVQHRRFDRIEQIYAKHGRGERPRPRTRPDRPSGA</sequence>
<keyword evidence="3" id="KW-1185">Reference proteome</keyword>
<feature type="region of interest" description="Disordered" evidence="1">
    <location>
        <begin position="1"/>
        <end position="21"/>
    </location>
</feature>
<comment type="caution">
    <text evidence="2">The sequence shown here is derived from an EMBL/GenBank/DDBJ whole genome shotgun (WGS) entry which is preliminary data.</text>
</comment>
<dbReference type="InterPro" id="IPR016181">
    <property type="entry name" value="Acyl_CoA_acyltransferase"/>
</dbReference>
<accession>A0ABW0Z4Y1</accession>
<dbReference type="RefSeq" id="WP_390316936.1">
    <property type="nucleotide sequence ID" value="NZ_JBHSPB010000008.1"/>
</dbReference>
<keyword evidence="2" id="KW-0012">Acyltransferase</keyword>
<keyword evidence="2" id="KW-0808">Transferase</keyword>
<dbReference type="GO" id="GO:0016746">
    <property type="term" value="F:acyltransferase activity"/>
    <property type="evidence" value="ECO:0007669"/>
    <property type="project" value="UniProtKB-KW"/>
</dbReference>
<protein>
    <submittedName>
        <fullName evidence="2">GNAT family N-acetyltransferase</fullName>
        <ecNumber evidence="2">2.3.1.-</ecNumber>
    </submittedName>
</protein>
<organism evidence="2 3">
    <name type="scientific">Streptomyces gamaensis</name>
    <dbReference type="NCBI Taxonomy" id="1763542"/>
    <lineage>
        <taxon>Bacteria</taxon>
        <taxon>Bacillati</taxon>
        <taxon>Actinomycetota</taxon>
        <taxon>Actinomycetes</taxon>
        <taxon>Kitasatosporales</taxon>
        <taxon>Streptomycetaceae</taxon>
        <taxon>Streptomyces</taxon>
    </lineage>
</organism>
<gene>
    <name evidence="2" type="ORF">ACFP1Z_15775</name>
</gene>
<dbReference type="Pfam" id="PF04339">
    <property type="entry name" value="FemAB_like"/>
    <property type="match status" value="1"/>
</dbReference>
<dbReference type="SUPFAM" id="SSF55729">
    <property type="entry name" value="Acyl-CoA N-acyltransferases (Nat)"/>
    <property type="match status" value="1"/>
</dbReference>